<evidence type="ECO:0000313" key="1">
    <source>
        <dbReference type="EMBL" id="JAD44691.1"/>
    </source>
</evidence>
<dbReference type="AlphaFoldDB" id="A0A0A9A0S7"/>
<reference evidence="1" key="1">
    <citation type="submission" date="2014-09" db="EMBL/GenBank/DDBJ databases">
        <authorList>
            <person name="Magalhaes I.L.F."/>
            <person name="Oliveira U."/>
            <person name="Santos F.R."/>
            <person name="Vidigal T.H.D.A."/>
            <person name="Brescovit A.D."/>
            <person name="Santos A.J."/>
        </authorList>
    </citation>
    <scope>NUCLEOTIDE SEQUENCE</scope>
    <source>
        <tissue evidence="1">Shoot tissue taken approximately 20 cm above the soil surface</tissue>
    </source>
</reference>
<protein>
    <submittedName>
        <fullName evidence="1">Uncharacterized protein</fullName>
    </submittedName>
</protein>
<proteinExistence type="predicted"/>
<organism evidence="1">
    <name type="scientific">Arundo donax</name>
    <name type="common">Giant reed</name>
    <name type="synonym">Donax arundinaceus</name>
    <dbReference type="NCBI Taxonomy" id="35708"/>
    <lineage>
        <taxon>Eukaryota</taxon>
        <taxon>Viridiplantae</taxon>
        <taxon>Streptophyta</taxon>
        <taxon>Embryophyta</taxon>
        <taxon>Tracheophyta</taxon>
        <taxon>Spermatophyta</taxon>
        <taxon>Magnoliopsida</taxon>
        <taxon>Liliopsida</taxon>
        <taxon>Poales</taxon>
        <taxon>Poaceae</taxon>
        <taxon>PACMAD clade</taxon>
        <taxon>Arundinoideae</taxon>
        <taxon>Arundineae</taxon>
        <taxon>Arundo</taxon>
    </lineage>
</organism>
<sequence>MWISPNFEKNLTIQHKS</sequence>
<name>A0A0A9A0S7_ARUDO</name>
<reference evidence="1" key="2">
    <citation type="journal article" date="2015" name="Data Brief">
        <title>Shoot transcriptome of the giant reed, Arundo donax.</title>
        <authorList>
            <person name="Barrero R.A."/>
            <person name="Guerrero F.D."/>
            <person name="Moolhuijzen P."/>
            <person name="Goolsby J.A."/>
            <person name="Tidwell J."/>
            <person name="Bellgard S.E."/>
            <person name="Bellgard M.I."/>
        </authorList>
    </citation>
    <scope>NUCLEOTIDE SEQUENCE</scope>
    <source>
        <tissue evidence="1">Shoot tissue taken approximately 20 cm above the soil surface</tissue>
    </source>
</reference>
<dbReference type="EMBL" id="GBRH01253204">
    <property type="protein sequence ID" value="JAD44691.1"/>
    <property type="molecule type" value="Transcribed_RNA"/>
</dbReference>
<accession>A0A0A9A0S7</accession>